<proteinExistence type="predicted"/>
<dbReference type="Proteomes" id="UP001057375">
    <property type="component" value="Unassembled WGS sequence"/>
</dbReference>
<dbReference type="EMBL" id="BQXS01004773">
    <property type="protein sequence ID" value="GKT37536.1"/>
    <property type="molecule type" value="Genomic_DNA"/>
</dbReference>
<accession>A0ABQ5KZM2</accession>
<feature type="non-terminal residue" evidence="1">
    <location>
        <position position="174"/>
    </location>
</feature>
<reference evidence="1" key="1">
    <citation type="submission" date="2022-03" db="EMBL/GenBank/DDBJ databases">
        <title>Draft genome sequence of Aduncisulcus paluster, a free-living microaerophilic Fornicata.</title>
        <authorList>
            <person name="Yuyama I."/>
            <person name="Kume K."/>
            <person name="Tamura T."/>
            <person name="Inagaki Y."/>
            <person name="Hashimoto T."/>
        </authorList>
    </citation>
    <scope>NUCLEOTIDE SEQUENCE</scope>
    <source>
        <strain evidence="1">NY0171</strain>
    </source>
</reference>
<protein>
    <submittedName>
        <fullName evidence="1">Uncharacterized protein</fullName>
    </submittedName>
</protein>
<keyword evidence="2" id="KW-1185">Reference proteome</keyword>
<evidence type="ECO:0000313" key="2">
    <source>
        <dbReference type="Proteomes" id="UP001057375"/>
    </source>
</evidence>
<gene>
    <name evidence="1" type="ORF">ADUPG1_003474</name>
</gene>
<name>A0ABQ5KZM2_9EUKA</name>
<organism evidence="1 2">
    <name type="scientific">Aduncisulcus paluster</name>
    <dbReference type="NCBI Taxonomy" id="2918883"/>
    <lineage>
        <taxon>Eukaryota</taxon>
        <taxon>Metamonada</taxon>
        <taxon>Carpediemonas-like organisms</taxon>
        <taxon>Aduncisulcus</taxon>
    </lineage>
</organism>
<comment type="caution">
    <text evidence="1">The sequence shown here is derived from an EMBL/GenBank/DDBJ whole genome shotgun (WGS) entry which is preliminary data.</text>
</comment>
<feature type="non-terminal residue" evidence="1">
    <location>
        <position position="1"/>
    </location>
</feature>
<evidence type="ECO:0000313" key="1">
    <source>
        <dbReference type="EMBL" id="GKT37536.1"/>
    </source>
</evidence>
<sequence length="174" mass="19387">PIVKPVLKCSGDKLDSYTINSAYEHLSSDSDSLEEFPYADGSAIIDPPFLRFKACADFLSKESRDYDQSSNACAILTRNPTKNILVSRISIHFRPCFLSGAHVCVNSSFGPPSLLFTFTSSTGQKSVKKYLFERHSQMYGWFFLPIGLSNVVSCDIEGQGMWEEEKSRCFGLLG</sequence>